<keyword evidence="2" id="KW-0238">DNA-binding</keyword>
<name>A0A3A8QWK0_9BACT</name>
<dbReference type="PANTHER" id="PTHR46796">
    <property type="entry name" value="HTH-TYPE TRANSCRIPTIONAL ACTIVATOR RHAS-RELATED"/>
    <property type="match status" value="1"/>
</dbReference>
<keyword evidence="6" id="KW-1185">Reference proteome</keyword>
<sequence>MSPRHSLLAQIGGDIVRFQEASAEFDAAVGEVLALGRAELTCLAQLHFGGPAPLSAVARGADVARLELAGYVQREGSGHGRRIALTGHAREWIETLWGPVQAEGLQLMSSLPDAELKVIARFLSAARASQDRHAARVAKLLQEPGGTRAARRRGGLSAAALHRVRLFVEAHLARSIRVGELAQRSGLSVFYFTRAFRQSMGMTPHAYVQQRRVERARGLLSHTTRSLGDIALEVGFSSQSHFTTVFRRVTGLTPAVLRRAGR</sequence>
<dbReference type="InterPro" id="IPR050204">
    <property type="entry name" value="AraC_XylS_family_regulators"/>
</dbReference>
<gene>
    <name evidence="5" type="ORF">D7W81_04495</name>
</gene>
<dbReference type="Pfam" id="PF12833">
    <property type="entry name" value="HTH_18"/>
    <property type="match status" value="1"/>
</dbReference>
<feature type="domain" description="HTH araC/xylS-type" evidence="4">
    <location>
        <begin position="162"/>
        <end position="260"/>
    </location>
</feature>
<evidence type="ECO:0000256" key="2">
    <source>
        <dbReference type="ARBA" id="ARBA00023125"/>
    </source>
</evidence>
<comment type="caution">
    <text evidence="5">The sequence shown here is derived from an EMBL/GenBank/DDBJ whole genome shotgun (WGS) entry which is preliminary data.</text>
</comment>
<protein>
    <submittedName>
        <fullName evidence="5">AraC family transcriptional regulator</fullName>
    </submittedName>
</protein>
<reference evidence="6" key="1">
    <citation type="submission" date="2018-09" db="EMBL/GenBank/DDBJ databases">
        <authorList>
            <person name="Livingstone P.G."/>
            <person name="Whitworth D.E."/>
        </authorList>
    </citation>
    <scope>NUCLEOTIDE SEQUENCE [LARGE SCALE GENOMIC DNA]</scope>
    <source>
        <strain evidence="6">AB050A</strain>
    </source>
</reference>
<dbReference type="Gene3D" id="1.10.10.60">
    <property type="entry name" value="Homeodomain-like"/>
    <property type="match status" value="2"/>
</dbReference>
<dbReference type="EMBL" id="RAWK01000017">
    <property type="protein sequence ID" value="RKH73146.1"/>
    <property type="molecule type" value="Genomic_DNA"/>
</dbReference>
<dbReference type="AlphaFoldDB" id="A0A3A8QWK0"/>
<evidence type="ECO:0000259" key="4">
    <source>
        <dbReference type="PROSITE" id="PS01124"/>
    </source>
</evidence>
<dbReference type="InterPro" id="IPR018062">
    <property type="entry name" value="HTH_AraC-typ_CS"/>
</dbReference>
<dbReference type="PANTHER" id="PTHR46796:SF6">
    <property type="entry name" value="ARAC SUBFAMILY"/>
    <property type="match status" value="1"/>
</dbReference>
<dbReference type="Gene3D" id="1.10.10.10">
    <property type="entry name" value="Winged helix-like DNA-binding domain superfamily/Winged helix DNA-binding domain"/>
    <property type="match status" value="1"/>
</dbReference>
<dbReference type="OrthoDB" id="112032at2"/>
<evidence type="ECO:0000256" key="3">
    <source>
        <dbReference type="ARBA" id="ARBA00023163"/>
    </source>
</evidence>
<evidence type="ECO:0000313" key="5">
    <source>
        <dbReference type="EMBL" id="RKH73146.1"/>
    </source>
</evidence>
<dbReference type="InterPro" id="IPR020449">
    <property type="entry name" value="Tscrpt_reg_AraC-type_HTH"/>
</dbReference>
<dbReference type="InterPro" id="IPR036390">
    <property type="entry name" value="WH_DNA-bd_sf"/>
</dbReference>
<evidence type="ECO:0000256" key="1">
    <source>
        <dbReference type="ARBA" id="ARBA00023015"/>
    </source>
</evidence>
<keyword evidence="1" id="KW-0805">Transcription regulation</keyword>
<accession>A0A3A8QWK0</accession>
<dbReference type="SMART" id="SM00342">
    <property type="entry name" value="HTH_ARAC"/>
    <property type="match status" value="1"/>
</dbReference>
<dbReference type="SUPFAM" id="SSF46689">
    <property type="entry name" value="Homeodomain-like"/>
    <property type="match status" value="2"/>
</dbReference>
<dbReference type="Proteomes" id="UP000267003">
    <property type="component" value="Unassembled WGS sequence"/>
</dbReference>
<dbReference type="InterPro" id="IPR036388">
    <property type="entry name" value="WH-like_DNA-bd_sf"/>
</dbReference>
<proteinExistence type="predicted"/>
<dbReference type="GO" id="GO:0003700">
    <property type="term" value="F:DNA-binding transcription factor activity"/>
    <property type="evidence" value="ECO:0007669"/>
    <property type="project" value="InterPro"/>
</dbReference>
<dbReference type="PROSITE" id="PS01124">
    <property type="entry name" value="HTH_ARAC_FAMILY_2"/>
    <property type="match status" value="1"/>
</dbReference>
<dbReference type="SUPFAM" id="SSF46785">
    <property type="entry name" value="Winged helix' DNA-binding domain"/>
    <property type="match status" value="1"/>
</dbReference>
<dbReference type="RefSeq" id="WP_120554064.1">
    <property type="nucleotide sequence ID" value="NZ_RAWK01000017.1"/>
</dbReference>
<dbReference type="PRINTS" id="PR00032">
    <property type="entry name" value="HTHARAC"/>
</dbReference>
<dbReference type="PROSITE" id="PS00041">
    <property type="entry name" value="HTH_ARAC_FAMILY_1"/>
    <property type="match status" value="1"/>
</dbReference>
<dbReference type="GO" id="GO:0043565">
    <property type="term" value="F:sequence-specific DNA binding"/>
    <property type="evidence" value="ECO:0007669"/>
    <property type="project" value="InterPro"/>
</dbReference>
<organism evidence="5 6">
    <name type="scientific">Corallococcus aberystwythensis</name>
    <dbReference type="NCBI Taxonomy" id="2316722"/>
    <lineage>
        <taxon>Bacteria</taxon>
        <taxon>Pseudomonadati</taxon>
        <taxon>Myxococcota</taxon>
        <taxon>Myxococcia</taxon>
        <taxon>Myxococcales</taxon>
        <taxon>Cystobacterineae</taxon>
        <taxon>Myxococcaceae</taxon>
        <taxon>Corallococcus</taxon>
    </lineage>
</organism>
<evidence type="ECO:0000313" key="6">
    <source>
        <dbReference type="Proteomes" id="UP000267003"/>
    </source>
</evidence>
<dbReference type="InterPro" id="IPR018060">
    <property type="entry name" value="HTH_AraC"/>
</dbReference>
<keyword evidence="3" id="KW-0804">Transcription</keyword>
<dbReference type="InterPro" id="IPR009057">
    <property type="entry name" value="Homeodomain-like_sf"/>
</dbReference>